<evidence type="ECO:0000313" key="10">
    <source>
        <dbReference type="Proteomes" id="UP000015104"/>
    </source>
</evidence>
<dbReference type="InterPro" id="IPR050895">
    <property type="entry name" value="XK-related_scramblase"/>
</dbReference>
<evidence type="ECO:0000256" key="7">
    <source>
        <dbReference type="RuleBase" id="RU910716"/>
    </source>
</evidence>
<evidence type="ECO:0000256" key="6">
    <source>
        <dbReference type="ARBA" id="ARBA00023136"/>
    </source>
</evidence>
<evidence type="ECO:0000313" key="9">
    <source>
        <dbReference type="EnsemblMetazoa" id="tetur07g07550.1"/>
    </source>
</evidence>
<reference evidence="10" key="1">
    <citation type="submission" date="2011-08" db="EMBL/GenBank/DDBJ databases">
        <authorList>
            <person name="Rombauts S."/>
        </authorList>
    </citation>
    <scope>NUCLEOTIDE SEQUENCE</scope>
    <source>
        <strain evidence="10">London</strain>
    </source>
</reference>
<feature type="transmembrane region" description="Helical" evidence="7">
    <location>
        <begin position="386"/>
        <end position="409"/>
    </location>
</feature>
<evidence type="ECO:0000256" key="5">
    <source>
        <dbReference type="ARBA" id="ARBA00022989"/>
    </source>
</evidence>
<gene>
    <name evidence="9" type="primary">107362013</name>
</gene>
<feature type="transmembrane region" description="Helical" evidence="7">
    <location>
        <begin position="354"/>
        <end position="380"/>
    </location>
</feature>
<dbReference type="OrthoDB" id="6420233at2759"/>
<sequence length="546" mass="62723">MGNEKNTSEVKLSLGDCQGQSRDNDTTVSSKFEESSIELHWSFNILIYYKYFTTKYRYQILFVLSLFKFGVWLHKLYEDVGQAIEYSNDADTAYFIISVLMLILPTLMCLIYMILTKLIDIRCQPSQKDIIVALINGLLLVPWQVKQCLDTLHYSAQRICDRVWSVYDAKVVFSMGVDCDLLEFFEDMFSGFLGICLQLYIILVNWGWTGEEMQDTKLVTGELIGSILSLLSMLEAIRRRDDRFLSSLYVRLGWISMFMSRALAICLATTIIKSWIIVIIFAHAIAINSWVFYIARQSYIDVILNDLEAILDWKIAFGRGRLLLWLLSFVIYGLPSIIYWPLMFQMKDAGRTQLFLVIILIENVCFGAIWTVGVCSYQITTISFNHLVYVNLTLLIMTLFSIFWLLRYLHHKPYNVDKKVLMKILNEEGETQEEVALDYGVSYIFYSKVFALPTFNQLLTSIPPYCDEDRLLFSLIGDSEEEGKENEGFSSDSSDDQSDCDKANDIPNNSIKAEKQFEIPVINIITCPSLSSLSTISNDKLSDCGE</sequence>
<protein>
    <recommendedName>
        <fullName evidence="7">XK-related protein</fullName>
    </recommendedName>
</protein>
<keyword evidence="5 7" id="KW-1133">Transmembrane helix</keyword>
<evidence type="ECO:0000256" key="1">
    <source>
        <dbReference type="ARBA" id="ARBA00004651"/>
    </source>
</evidence>
<keyword evidence="6 7" id="KW-0472">Membrane</keyword>
<keyword evidence="10" id="KW-1185">Reference proteome</keyword>
<accession>T1KA78</accession>
<dbReference type="InterPro" id="IPR018629">
    <property type="entry name" value="XK-rel"/>
</dbReference>
<dbReference type="OMA" id="YIFYSKV"/>
<feature type="transmembrane region" description="Helical" evidence="7">
    <location>
        <begin position="56"/>
        <end position="73"/>
    </location>
</feature>
<evidence type="ECO:0000256" key="8">
    <source>
        <dbReference type="SAM" id="MobiDB-lite"/>
    </source>
</evidence>
<proteinExistence type="inferred from homology"/>
<dbReference type="Proteomes" id="UP000015104">
    <property type="component" value="Unassembled WGS sequence"/>
</dbReference>
<feature type="transmembrane region" description="Helical" evidence="7">
    <location>
        <begin position="275"/>
        <end position="295"/>
    </location>
</feature>
<keyword evidence="4 7" id="KW-0812">Transmembrane</keyword>
<feature type="transmembrane region" description="Helical" evidence="7">
    <location>
        <begin position="188"/>
        <end position="206"/>
    </location>
</feature>
<feature type="transmembrane region" description="Helical" evidence="7">
    <location>
        <begin position="249"/>
        <end position="268"/>
    </location>
</feature>
<feature type="region of interest" description="Disordered" evidence="8">
    <location>
        <begin position="482"/>
        <end position="507"/>
    </location>
</feature>
<feature type="transmembrane region" description="Helical" evidence="7">
    <location>
        <begin position="322"/>
        <end position="342"/>
    </location>
</feature>
<dbReference type="EMBL" id="CAEY01001896">
    <property type="status" value="NOT_ANNOTATED_CDS"/>
    <property type="molecule type" value="Genomic_DNA"/>
</dbReference>
<evidence type="ECO:0000256" key="2">
    <source>
        <dbReference type="ARBA" id="ARBA00008789"/>
    </source>
</evidence>
<dbReference type="Pfam" id="PF09815">
    <property type="entry name" value="XK-related"/>
    <property type="match status" value="1"/>
</dbReference>
<dbReference type="KEGG" id="tut:107362013"/>
<dbReference type="HOGENOM" id="CLU_499071_0_0_1"/>
<comment type="subcellular location">
    <subcellularLocation>
        <location evidence="1">Cell membrane</location>
        <topology evidence="1">Multi-pass membrane protein</topology>
    </subcellularLocation>
    <subcellularLocation>
        <location evidence="7">Membrane</location>
        <topology evidence="7">Multi-pass membrane protein</topology>
    </subcellularLocation>
</comment>
<dbReference type="EnsemblMetazoa" id="tetur07g07550.1">
    <property type="protein sequence ID" value="tetur07g07550.1"/>
    <property type="gene ID" value="tetur07g07550"/>
</dbReference>
<reference evidence="9" key="2">
    <citation type="submission" date="2015-06" db="UniProtKB">
        <authorList>
            <consortium name="EnsemblMetazoa"/>
        </authorList>
    </citation>
    <scope>IDENTIFICATION</scope>
</reference>
<feature type="transmembrane region" description="Helical" evidence="7">
    <location>
        <begin position="93"/>
        <end position="115"/>
    </location>
</feature>
<dbReference type="AlphaFoldDB" id="T1KA78"/>
<feature type="transmembrane region" description="Helical" evidence="7">
    <location>
        <begin position="218"/>
        <end position="237"/>
    </location>
</feature>
<keyword evidence="3" id="KW-1003">Cell membrane</keyword>
<evidence type="ECO:0000256" key="4">
    <source>
        <dbReference type="ARBA" id="ARBA00022692"/>
    </source>
</evidence>
<dbReference type="PANTHER" id="PTHR16024:SF28">
    <property type="entry name" value="XK-RELATED PROTEIN"/>
    <property type="match status" value="1"/>
</dbReference>
<dbReference type="PANTHER" id="PTHR16024">
    <property type="entry name" value="XK-RELATED PROTEIN"/>
    <property type="match status" value="1"/>
</dbReference>
<comment type="similarity">
    <text evidence="2 7">Belongs to the XK family.</text>
</comment>
<dbReference type="GO" id="GO:0005886">
    <property type="term" value="C:plasma membrane"/>
    <property type="evidence" value="ECO:0007669"/>
    <property type="project" value="UniProtKB-SubCell"/>
</dbReference>
<organism evidence="9 10">
    <name type="scientific">Tetranychus urticae</name>
    <name type="common">Two-spotted spider mite</name>
    <dbReference type="NCBI Taxonomy" id="32264"/>
    <lineage>
        <taxon>Eukaryota</taxon>
        <taxon>Metazoa</taxon>
        <taxon>Ecdysozoa</taxon>
        <taxon>Arthropoda</taxon>
        <taxon>Chelicerata</taxon>
        <taxon>Arachnida</taxon>
        <taxon>Acari</taxon>
        <taxon>Acariformes</taxon>
        <taxon>Trombidiformes</taxon>
        <taxon>Prostigmata</taxon>
        <taxon>Eleutherengona</taxon>
        <taxon>Raphignathae</taxon>
        <taxon>Tetranychoidea</taxon>
        <taxon>Tetranychidae</taxon>
        <taxon>Tetranychus</taxon>
    </lineage>
</organism>
<name>T1KA78_TETUR</name>
<evidence type="ECO:0000256" key="3">
    <source>
        <dbReference type="ARBA" id="ARBA00022475"/>
    </source>
</evidence>